<keyword evidence="9 13" id="KW-0186">Copper</keyword>
<feature type="domain" description="Copper amine oxidase catalytic" evidence="15">
    <location>
        <begin position="358"/>
        <end position="621"/>
    </location>
</feature>
<proteinExistence type="inferred from homology"/>
<dbReference type="Gene3D" id="2.70.98.20">
    <property type="entry name" value="Copper amine oxidase, catalytic domain"/>
    <property type="match status" value="2"/>
</dbReference>
<keyword evidence="6 13" id="KW-0479">Metal-binding</keyword>
<evidence type="ECO:0000256" key="7">
    <source>
        <dbReference type="ARBA" id="ARBA00022772"/>
    </source>
</evidence>
<evidence type="ECO:0000256" key="2">
    <source>
        <dbReference type="ARBA" id="ARBA00001936"/>
    </source>
</evidence>
<evidence type="ECO:0000259" key="15">
    <source>
        <dbReference type="Pfam" id="PF01179"/>
    </source>
</evidence>
<name>A0A4Y9YZ84_9AGAM</name>
<dbReference type="EMBL" id="SEOQ01000210">
    <property type="protein sequence ID" value="TFY66891.1"/>
    <property type="molecule type" value="Genomic_DNA"/>
</dbReference>
<dbReference type="GO" id="GO:0005507">
    <property type="term" value="F:copper ion binding"/>
    <property type="evidence" value="ECO:0007669"/>
    <property type="project" value="InterPro"/>
</dbReference>
<comment type="cofactor">
    <cofactor evidence="1">
        <name>Cu cation</name>
        <dbReference type="ChEBI" id="CHEBI:23378"/>
    </cofactor>
</comment>
<evidence type="ECO:0000256" key="13">
    <source>
        <dbReference type="RuleBase" id="RU000672"/>
    </source>
</evidence>
<dbReference type="InterPro" id="IPR000269">
    <property type="entry name" value="Cu_amine_oxidase"/>
</dbReference>
<accession>A0A4Y9YZ84</accession>
<organism evidence="18 19">
    <name type="scientific">Dentipellis fragilis</name>
    <dbReference type="NCBI Taxonomy" id="205917"/>
    <lineage>
        <taxon>Eukaryota</taxon>
        <taxon>Fungi</taxon>
        <taxon>Dikarya</taxon>
        <taxon>Basidiomycota</taxon>
        <taxon>Agaricomycotina</taxon>
        <taxon>Agaricomycetes</taxon>
        <taxon>Russulales</taxon>
        <taxon>Hericiaceae</taxon>
        <taxon>Dentipellis</taxon>
    </lineage>
</organism>
<dbReference type="STRING" id="205917.A0A4Y9YZ84"/>
<evidence type="ECO:0000256" key="1">
    <source>
        <dbReference type="ARBA" id="ARBA00001935"/>
    </source>
</evidence>
<dbReference type="Proteomes" id="UP000298327">
    <property type="component" value="Unassembled WGS sequence"/>
</dbReference>
<dbReference type="PROSITE" id="PS01164">
    <property type="entry name" value="COPPER_AMINE_OXID_1"/>
    <property type="match status" value="1"/>
</dbReference>
<dbReference type="SUPFAM" id="SSF49998">
    <property type="entry name" value="Amine oxidase catalytic domain"/>
    <property type="match status" value="1"/>
</dbReference>
<evidence type="ECO:0000256" key="14">
    <source>
        <dbReference type="SAM" id="MobiDB-lite"/>
    </source>
</evidence>
<evidence type="ECO:0000256" key="11">
    <source>
        <dbReference type="PIRSR" id="PIRSR600269-50"/>
    </source>
</evidence>
<evidence type="ECO:0000256" key="6">
    <source>
        <dbReference type="ARBA" id="ARBA00022723"/>
    </source>
</evidence>
<evidence type="ECO:0000256" key="4">
    <source>
        <dbReference type="ARBA" id="ARBA00007983"/>
    </source>
</evidence>
<feature type="region of interest" description="Disordered" evidence="14">
    <location>
        <begin position="1"/>
        <end position="43"/>
    </location>
</feature>
<dbReference type="Gene3D" id="3.10.450.40">
    <property type="match status" value="2"/>
</dbReference>
<feature type="region of interest" description="Disordered" evidence="14">
    <location>
        <begin position="259"/>
        <end position="285"/>
    </location>
</feature>
<dbReference type="PANTHER" id="PTHR10638">
    <property type="entry name" value="COPPER AMINE OXIDASE"/>
    <property type="match status" value="1"/>
</dbReference>
<evidence type="ECO:0000256" key="10">
    <source>
        <dbReference type="ARBA" id="ARBA00023211"/>
    </source>
</evidence>
<dbReference type="AlphaFoldDB" id="A0A4Y9YZ84"/>
<gene>
    <name evidence="18" type="ORF">EVG20_g4200</name>
</gene>
<sequence length="1240" mass="136916">MAPNDSIPPSFVPSTESKAEGVAPGTATGVKKDLDAKAQGPKHPLDPLSANEILAVSLAVRRYIAEKTSIKAIRFITNYLLPPPKRDVLAYLGIPLATGEKPQQLQGPLIRKSEVDFVDVVEGSGYNGIVALNPETKVWEVEVLNKLPEGQQPQLSPGELLACEAIIKKDERVLKLAKDVGIEPHQIVADGWSVGYDARFPLSQRIQQALLFARLSEHDNLYAHPMDFVPVVDMITGKVIHIDFPAAYTADGLTVSTTEPPPLAGSDNIETANRPRRPPPMRNDNFLPDLLAEDAKREGREFKLREAPKPLHVVQPEGVSFTMDGNVLSWQKWKMHIGGCFCFFAVCWALGTVLMRSLWIAFSHREGIALSTITYDDDGELRPIFYRLSLAEMVVPYGAPEHPHPRKFAFDTGEYGMGTMANELTLGCDCLGQIHYLDGAYVGHDGSAVEIKNVICIHEEDAGLLWKHSDYRVGGRAHSVRSRRLVVSMVCTLANYEYIWNYYFYQDGTIELEVRLTGILQVYVAGDNEPTPYGVHVAPNINAQNHQHMFSLRIDPMIDGLSNSVVESDVHPSPHPTGSAQNFAGNAFTVQHSVVRTASEGARLWDAELDRRWRIVEPRADARGVGPAGRILRERQGRGDAVPCARGRLGRAPRQVRAVPAAREEPEDSIAKWVKADGEESLEGQDLLVYVSVGTTHIPRPEDWPVMPVEHLRVTFKPSSFFTANPSMDVPSGKDPKSVPAVRLVLRRPPSRMKSSRSRLRGCRLSQTVTATRLSPRTTTKCTTMSTSTKVIRVSAQLPRDGNPSNLDADNWVWSHCLTFPVDSLVALKFSNKPYKWIRYATGVVLGAEGTLSQRDDASGPPSDELLDLDSSLDSLNHLPDITDLYYHIGISNEERGGATRTRCMFPLDPDFASTRSSTNTSTGSFLSYGDFRDEVSQRDGNTCVLTGAFADCCDAAHLVAHCKGAEYIASLTRHRPQGANAVVIDDIDDKRNGLFLNASSHSVLGKNFAILRVRIVHSSPSDIQSRIHESGTFAVQTPNFAMETEDVIQAERPKPFFTPVTEMADTKEAETSSALEGATRYTAHLFNVLDPYAMALGHLPPGSRIRVPAGDKDTASWPPDVLFDAVYASAVSVHFGGPMKALRELFEPFQKLYYPPDGVKPTKAERQRQIAERAAERRERHARARAGGEMDSMDTIFYLWHVSAGVSPEMLARRREEGAAKEREASVAKVESWRDSVPT</sequence>
<evidence type="ECO:0000256" key="12">
    <source>
        <dbReference type="PIRSR" id="PIRSR600269-51"/>
    </source>
</evidence>
<keyword evidence="10" id="KW-0464">Manganese</keyword>
<dbReference type="InterPro" id="IPR016182">
    <property type="entry name" value="Cu_amine_oxidase_N-reg"/>
</dbReference>
<protein>
    <recommendedName>
        <fullName evidence="13">Amine oxidase</fullName>
        <ecNumber evidence="13">1.4.3.-</ecNumber>
    </recommendedName>
</protein>
<feature type="active site" description="Schiff-base intermediate with substrate; via topaquinone" evidence="11">
    <location>
        <position position="496"/>
    </location>
</feature>
<evidence type="ECO:0000256" key="3">
    <source>
        <dbReference type="ARBA" id="ARBA00001947"/>
    </source>
</evidence>
<feature type="domain" description="Copper amine oxidase catalytic" evidence="15">
    <location>
        <begin position="665"/>
        <end position="728"/>
    </location>
</feature>
<evidence type="ECO:0000259" key="16">
    <source>
        <dbReference type="Pfam" id="PF02728"/>
    </source>
</evidence>
<dbReference type="Pfam" id="PF13391">
    <property type="entry name" value="HNH_2"/>
    <property type="match status" value="1"/>
</dbReference>
<feature type="domain" description="Copper amine oxidase N3-terminal" evidence="16">
    <location>
        <begin position="157"/>
        <end position="245"/>
    </location>
</feature>
<reference evidence="18 19" key="1">
    <citation type="submission" date="2019-02" db="EMBL/GenBank/DDBJ databases">
        <title>Genome sequencing of the rare red list fungi Dentipellis fragilis.</title>
        <authorList>
            <person name="Buettner E."/>
            <person name="Kellner H."/>
        </authorList>
    </citation>
    <scope>NUCLEOTIDE SEQUENCE [LARGE SCALE GENOMIC DNA]</scope>
    <source>
        <strain evidence="18 19">DSM 105465</strain>
    </source>
</reference>
<evidence type="ECO:0000256" key="9">
    <source>
        <dbReference type="ARBA" id="ARBA00023008"/>
    </source>
</evidence>
<dbReference type="PANTHER" id="PTHR10638:SF86">
    <property type="entry name" value="COPPER AMINE OXIDASE 1-RELATED"/>
    <property type="match status" value="1"/>
</dbReference>
<dbReference type="InterPro" id="IPR003615">
    <property type="entry name" value="HNH_nuc"/>
</dbReference>
<dbReference type="EC" id="1.4.3.-" evidence="13"/>
<dbReference type="InterPro" id="IPR015802">
    <property type="entry name" value="Cu_amine_oxidase_N3"/>
</dbReference>
<dbReference type="InterPro" id="IPR049948">
    <property type="entry name" value="Cu_Am_ox_TPQ-bd"/>
</dbReference>
<dbReference type="GO" id="GO:0008131">
    <property type="term" value="F:primary methylamine oxidase activity"/>
    <property type="evidence" value="ECO:0007669"/>
    <property type="project" value="InterPro"/>
</dbReference>
<dbReference type="Pfam" id="PF02728">
    <property type="entry name" value="Cu_amine_oxidN3"/>
    <property type="match status" value="1"/>
</dbReference>
<dbReference type="GO" id="GO:0048038">
    <property type="term" value="F:quinone binding"/>
    <property type="evidence" value="ECO:0007669"/>
    <property type="project" value="InterPro"/>
</dbReference>
<comment type="caution">
    <text evidence="18">The sequence shown here is derived from an EMBL/GenBank/DDBJ whole genome shotgun (WGS) entry which is preliminary data.</text>
</comment>
<keyword evidence="7 11" id="KW-0801">TPQ</keyword>
<keyword evidence="8 13" id="KW-0560">Oxidoreductase</keyword>
<evidence type="ECO:0000259" key="17">
    <source>
        <dbReference type="Pfam" id="PF13391"/>
    </source>
</evidence>
<feature type="active site" description="Proton acceptor" evidence="11">
    <location>
        <position position="411"/>
    </location>
</feature>
<comment type="PTM">
    <text evidence="12 13">Topaquinone (TPQ) is generated by copper-dependent autoxidation of a specific tyrosyl residue.</text>
</comment>
<evidence type="ECO:0000313" key="18">
    <source>
        <dbReference type="EMBL" id="TFY66891.1"/>
    </source>
</evidence>
<feature type="modified residue" description="2',4',5'-topaquinone" evidence="12">
    <location>
        <position position="496"/>
    </location>
</feature>
<dbReference type="OrthoDB" id="5379943at2759"/>
<evidence type="ECO:0000256" key="5">
    <source>
        <dbReference type="ARBA" id="ARBA00011738"/>
    </source>
</evidence>
<comment type="cofactor">
    <cofactor evidence="13">
        <name>Cu cation</name>
        <dbReference type="ChEBI" id="CHEBI:23378"/>
    </cofactor>
    <text evidence="13">Contains 1 topaquinone per subunit.</text>
</comment>
<dbReference type="InterPro" id="IPR036460">
    <property type="entry name" value="Cu_amine_oxidase_C_sf"/>
</dbReference>
<feature type="region of interest" description="Disordered" evidence="14">
    <location>
        <begin position="1218"/>
        <end position="1240"/>
    </location>
</feature>
<dbReference type="Pfam" id="PF01179">
    <property type="entry name" value="Cu_amine_oxid"/>
    <property type="match status" value="2"/>
</dbReference>
<dbReference type="GO" id="GO:0009308">
    <property type="term" value="P:amine metabolic process"/>
    <property type="evidence" value="ECO:0007669"/>
    <property type="project" value="UniProtKB-UniRule"/>
</dbReference>
<comment type="cofactor">
    <cofactor evidence="3">
        <name>Zn(2+)</name>
        <dbReference type="ChEBI" id="CHEBI:29105"/>
    </cofactor>
</comment>
<dbReference type="SUPFAM" id="SSF54416">
    <property type="entry name" value="Amine oxidase N-terminal region"/>
    <property type="match status" value="2"/>
</dbReference>
<evidence type="ECO:0000256" key="8">
    <source>
        <dbReference type="ARBA" id="ARBA00023002"/>
    </source>
</evidence>
<comment type="similarity">
    <text evidence="4 13">Belongs to the copper/topaquinone oxidase family.</text>
</comment>
<comment type="cofactor">
    <cofactor evidence="2">
        <name>Mn(2+)</name>
        <dbReference type="ChEBI" id="CHEBI:29035"/>
    </cofactor>
</comment>
<comment type="subunit">
    <text evidence="5">Homodimer.</text>
</comment>
<dbReference type="InterPro" id="IPR015798">
    <property type="entry name" value="Cu_amine_oxidase_C"/>
</dbReference>
<evidence type="ECO:0000313" key="19">
    <source>
        <dbReference type="Proteomes" id="UP000298327"/>
    </source>
</evidence>
<keyword evidence="19" id="KW-1185">Reference proteome</keyword>
<feature type="domain" description="HNH nuclease" evidence="17">
    <location>
        <begin position="944"/>
        <end position="1003"/>
    </location>
</feature>